<feature type="compositionally biased region" description="Polar residues" evidence="1">
    <location>
        <begin position="67"/>
        <end position="80"/>
    </location>
</feature>
<evidence type="ECO:0000313" key="2">
    <source>
        <dbReference type="EMBL" id="KAG2228207.1"/>
    </source>
</evidence>
<reference evidence="2 3" key="1">
    <citation type="submission" date="2020-12" db="EMBL/GenBank/DDBJ databases">
        <title>Metabolic potential, ecology and presence of endohyphal bacteria is reflected in genomic diversity of Mucoromycotina.</title>
        <authorList>
            <person name="Muszewska A."/>
            <person name="Okrasinska A."/>
            <person name="Steczkiewicz K."/>
            <person name="Drgas O."/>
            <person name="Orlowska M."/>
            <person name="Perlinska-Lenart U."/>
            <person name="Aleksandrzak-Piekarczyk T."/>
            <person name="Szatraj K."/>
            <person name="Zielenkiewicz U."/>
            <person name="Pilsyk S."/>
            <person name="Malc E."/>
            <person name="Mieczkowski P."/>
            <person name="Kruszewska J.S."/>
            <person name="Biernat P."/>
            <person name="Pawlowska J."/>
        </authorList>
    </citation>
    <scope>NUCLEOTIDE SEQUENCE [LARGE SCALE GENOMIC DNA]</scope>
    <source>
        <strain evidence="2 3">CBS 142.35</strain>
    </source>
</reference>
<keyword evidence="3" id="KW-1185">Reference proteome</keyword>
<organism evidence="2 3">
    <name type="scientific">Circinella minor</name>
    <dbReference type="NCBI Taxonomy" id="1195481"/>
    <lineage>
        <taxon>Eukaryota</taxon>
        <taxon>Fungi</taxon>
        <taxon>Fungi incertae sedis</taxon>
        <taxon>Mucoromycota</taxon>
        <taxon>Mucoromycotina</taxon>
        <taxon>Mucoromycetes</taxon>
        <taxon>Mucorales</taxon>
        <taxon>Lichtheimiaceae</taxon>
        <taxon>Circinella</taxon>
    </lineage>
</organism>
<name>A0A8H7SHF4_9FUNG</name>
<dbReference type="Proteomes" id="UP000646827">
    <property type="component" value="Unassembled WGS sequence"/>
</dbReference>
<gene>
    <name evidence="2" type="ORF">INT45_010999</name>
</gene>
<dbReference type="AlphaFoldDB" id="A0A8H7SHF4"/>
<dbReference type="OrthoDB" id="2272203at2759"/>
<feature type="region of interest" description="Disordered" evidence="1">
    <location>
        <begin position="61"/>
        <end position="82"/>
    </location>
</feature>
<proteinExistence type="predicted"/>
<evidence type="ECO:0000313" key="3">
    <source>
        <dbReference type="Proteomes" id="UP000646827"/>
    </source>
</evidence>
<comment type="caution">
    <text evidence="2">The sequence shown here is derived from an EMBL/GenBank/DDBJ whole genome shotgun (WGS) entry which is preliminary data.</text>
</comment>
<evidence type="ECO:0000256" key="1">
    <source>
        <dbReference type="SAM" id="MobiDB-lite"/>
    </source>
</evidence>
<dbReference type="EMBL" id="JAEPRB010000001">
    <property type="protein sequence ID" value="KAG2228207.1"/>
    <property type="molecule type" value="Genomic_DNA"/>
</dbReference>
<accession>A0A8H7SHF4</accession>
<sequence length="217" mass="25149">MLTEGQASCLVLNWEPTIENRTKAKEYFLHSLLDVTYCYNGNPLEPFSISKEIINKNPYKYKKYPETPNSSPKLTATTTTDNDDVESLKSIQSNSSSEFIQAECDHFGKQSSHRIQQKAKRGRWLWTFKPGVADYMMEKESTFRKYCSGRTDQWINIGYIRKSKTHESLDSRCRLLKTMKERLLNRCFCTKVFVSAISSSTQPLLLRDSPVNRGFQK</sequence>
<protein>
    <submittedName>
        <fullName evidence="2">Uncharacterized protein</fullName>
    </submittedName>
</protein>